<dbReference type="RefSeq" id="WP_152995325.1">
    <property type="nucleotide sequence ID" value="NZ_JAXUAT010000016.1"/>
</dbReference>
<evidence type="ECO:0000313" key="1">
    <source>
        <dbReference type="EMBL" id="MEI4462008.1"/>
    </source>
</evidence>
<dbReference type="PROSITE" id="PS51257">
    <property type="entry name" value="PROKAR_LIPOPROTEIN"/>
    <property type="match status" value="1"/>
</dbReference>
<evidence type="ECO:0000313" key="2">
    <source>
        <dbReference type="Proteomes" id="UP001387110"/>
    </source>
</evidence>
<gene>
    <name evidence="1" type="ORF">SZL87_06135</name>
</gene>
<name>A0ABU8EGF8_9BACL</name>
<accession>A0ABU8EGF8</accession>
<dbReference type="Proteomes" id="UP001387110">
    <property type="component" value="Unassembled WGS sequence"/>
</dbReference>
<dbReference type="EMBL" id="JBAWKY010000001">
    <property type="protein sequence ID" value="MEI4462008.1"/>
    <property type="molecule type" value="Genomic_DNA"/>
</dbReference>
<reference evidence="1 2" key="1">
    <citation type="submission" date="2023-12" db="EMBL/GenBank/DDBJ databases">
        <authorList>
            <person name="Easwaran N."/>
            <person name="Lazarus H.P.S."/>
        </authorList>
    </citation>
    <scope>NUCLEOTIDE SEQUENCE [LARGE SCALE GENOMIC DNA]</scope>
    <source>
        <strain evidence="1 2">VIT-2023</strain>
    </source>
</reference>
<keyword evidence="2" id="KW-1185">Reference proteome</keyword>
<dbReference type="GeneID" id="90837937"/>
<protein>
    <recommendedName>
        <fullName evidence="3">Lipoprotein</fullName>
    </recommendedName>
</protein>
<comment type="caution">
    <text evidence="1">The sequence shown here is derived from an EMBL/GenBank/DDBJ whole genome shotgun (WGS) entry which is preliminary data.</text>
</comment>
<organism evidence="1 2">
    <name type="scientific">Exiguobacterium indicum</name>
    <dbReference type="NCBI Taxonomy" id="296995"/>
    <lineage>
        <taxon>Bacteria</taxon>
        <taxon>Bacillati</taxon>
        <taxon>Bacillota</taxon>
        <taxon>Bacilli</taxon>
        <taxon>Bacillales</taxon>
        <taxon>Bacillales Family XII. Incertae Sedis</taxon>
        <taxon>Exiguobacterium</taxon>
    </lineage>
</organism>
<proteinExistence type="predicted"/>
<evidence type="ECO:0008006" key="3">
    <source>
        <dbReference type="Google" id="ProtNLM"/>
    </source>
</evidence>
<sequence>MRYTWMLLFCLILSGCKETPSNVQREMENDAYTQVVERATTEQDSQAAQTMVKLEQQFASYHFKEVIRTARTIEQSDLAPDHPIRERAQLIEQTAQEKIKQVRQFEGTYEVERSTFENEPFEGSGRIHVSFDSRNTFVASLQFDHFGTAGSFRNDTEVIRFEPDLSARLFFSEGSVTYRFVRSSLRLTFEGPGGKKTYQLYEVT</sequence>